<dbReference type="PANTHER" id="PTHR23502">
    <property type="entry name" value="MAJOR FACILITATOR SUPERFAMILY"/>
    <property type="match status" value="1"/>
</dbReference>
<sequence>METVSKRQCDIEHQAVSENSKPSTLIDGNETDTNSNDHLAYEVVWSKDDPENPKNWSALHKCLAIFTMGYGATVVSLFSTSYTVGITGLQEEFHISKTVGLLGLTTYLIGMAVGSMILAPLSEMYGRRPIYIFSITLFTIFVLPSALATNIQTILITRFFTAFFGSAMMSNSPGSVNDIVSEKHRAFAFGFWSLGPTNGPVIGPIIGGFIFEYLGWRWLDWIIMILGGVAFLLVLTIKETYAPFLLRKRALRMRKETGNPKWWSRYDNQLDFATYLQINITRPLTMMVTEPICIFWNGYVALVYGVLYLCFVAYPLAFQKYRGWTPGIGGLAYLGIGCGSVLTIAFEPILRKIINSHKKDATGKVPPEAMVSVICVSAVLLAAGEIWFAWTSTPNVHWIVPILAGVPFGAGNAGVFIYMSNYLVQSYNDYAASALAGNAVLRSIFGALLPLAGPSMYATLGLHWAGFLLGMVEAVCVAIPVVFYLYGYRIRERSVMIRKMQADRAL</sequence>
<keyword evidence="3 5" id="KW-1133">Transmembrane helix</keyword>
<feature type="transmembrane region" description="Helical" evidence="5">
    <location>
        <begin position="371"/>
        <end position="390"/>
    </location>
</feature>
<dbReference type="GO" id="GO:0022857">
    <property type="term" value="F:transmembrane transporter activity"/>
    <property type="evidence" value="ECO:0007669"/>
    <property type="project" value="InterPro"/>
</dbReference>
<dbReference type="Gene3D" id="1.20.1250.20">
    <property type="entry name" value="MFS general substrate transporter like domains"/>
    <property type="match status" value="1"/>
</dbReference>
<dbReference type="InterPro" id="IPR005829">
    <property type="entry name" value="Sugar_transporter_CS"/>
</dbReference>
<evidence type="ECO:0000256" key="3">
    <source>
        <dbReference type="ARBA" id="ARBA00022989"/>
    </source>
</evidence>
<protein>
    <recommendedName>
        <fullName evidence="6">Major facilitator superfamily (MFS) profile domain-containing protein</fullName>
    </recommendedName>
</protein>
<dbReference type="VEuPathDB" id="FungiDB:ASPNIDRAFT2_1096714"/>
<evidence type="ECO:0000256" key="4">
    <source>
        <dbReference type="ARBA" id="ARBA00023136"/>
    </source>
</evidence>
<keyword evidence="2 5" id="KW-0812">Transmembrane</keyword>
<dbReference type="GO" id="GO:0140115">
    <property type="term" value="P:export across plasma membrane"/>
    <property type="evidence" value="ECO:0007669"/>
    <property type="project" value="UniProtKB-ARBA"/>
</dbReference>
<dbReference type="VEuPathDB" id="FungiDB:ATCC64974_107570"/>
<dbReference type="GO" id="GO:0005886">
    <property type="term" value="C:plasma membrane"/>
    <property type="evidence" value="ECO:0007669"/>
    <property type="project" value="TreeGrafter"/>
</dbReference>
<feature type="transmembrane region" description="Helical" evidence="5">
    <location>
        <begin position="396"/>
        <end position="418"/>
    </location>
</feature>
<reference evidence="8" key="1">
    <citation type="journal article" date="2016" name="Genome Announc.">
        <title>Draft genome sequence of Aspergillus niger strain An76.</title>
        <authorList>
            <person name="Gong W."/>
            <person name="Cheng Z."/>
            <person name="Zhang H."/>
            <person name="Liu L."/>
            <person name="Gao P."/>
            <person name="Wang L."/>
        </authorList>
    </citation>
    <scope>NUCLEOTIDE SEQUENCE [LARGE SCALE GENOMIC DNA]</scope>
    <source>
        <strain evidence="8">An76</strain>
    </source>
</reference>
<evidence type="ECO:0000256" key="5">
    <source>
        <dbReference type="SAM" id="Phobius"/>
    </source>
</evidence>
<feature type="transmembrane region" description="Helical" evidence="5">
    <location>
        <begin position="222"/>
        <end position="246"/>
    </location>
</feature>
<feature type="transmembrane region" description="Helical" evidence="5">
    <location>
        <begin position="330"/>
        <end position="350"/>
    </location>
</feature>
<dbReference type="FunFam" id="1.20.1250.20:FF:000011">
    <property type="entry name" value="MFS multidrug transporter, putative"/>
    <property type="match status" value="1"/>
</dbReference>
<dbReference type="GO" id="GO:0042908">
    <property type="term" value="P:xenobiotic transport"/>
    <property type="evidence" value="ECO:0007669"/>
    <property type="project" value="UniProtKB-ARBA"/>
</dbReference>
<dbReference type="CDD" id="cd17323">
    <property type="entry name" value="MFS_Tpo1_MDR_like"/>
    <property type="match status" value="1"/>
</dbReference>
<dbReference type="PANTHER" id="PTHR23502:SF145">
    <property type="entry name" value="MULTIDRUG TRANSPORTER, PUTATIVE-RELATED"/>
    <property type="match status" value="1"/>
</dbReference>
<feature type="domain" description="Major facilitator superfamily (MFS) profile" evidence="6">
    <location>
        <begin position="57"/>
        <end position="489"/>
    </location>
</feature>
<evidence type="ECO:0000313" key="8">
    <source>
        <dbReference type="Proteomes" id="UP000068243"/>
    </source>
</evidence>
<dbReference type="InterPro" id="IPR020846">
    <property type="entry name" value="MFS_dom"/>
</dbReference>
<dbReference type="AlphaFoldDB" id="A0A117E1T9"/>
<dbReference type="EMBL" id="BCMY01000013">
    <property type="protein sequence ID" value="GAQ44558.1"/>
    <property type="molecule type" value="Genomic_DNA"/>
</dbReference>
<dbReference type="OrthoDB" id="3365399at2759"/>
<dbReference type="PROSITE" id="PS00216">
    <property type="entry name" value="SUGAR_TRANSPORT_1"/>
    <property type="match status" value="1"/>
</dbReference>
<feature type="transmembrane region" description="Helical" evidence="5">
    <location>
        <begin position="99"/>
        <end position="118"/>
    </location>
</feature>
<evidence type="ECO:0000256" key="1">
    <source>
        <dbReference type="ARBA" id="ARBA00004141"/>
    </source>
</evidence>
<dbReference type="Proteomes" id="UP000068243">
    <property type="component" value="Unassembled WGS sequence"/>
</dbReference>
<proteinExistence type="predicted"/>
<dbReference type="VEuPathDB" id="FungiDB:An18g05450"/>
<feature type="transmembrane region" description="Helical" evidence="5">
    <location>
        <begin position="130"/>
        <end position="148"/>
    </location>
</feature>
<dbReference type="PROSITE" id="PS50850">
    <property type="entry name" value="MFS"/>
    <property type="match status" value="1"/>
</dbReference>
<dbReference type="SUPFAM" id="SSF103473">
    <property type="entry name" value="MFS general substrate transporter"/>
    <property type="match status" value="1"/>
</dbReference>
<feature type="transmembrane region" description="Helical" evidence="5">
    <location>
        <begin position="294"/>
        <end position="318"/>
    </location>
</feature>
<feature type="transmembrane region" description="Helical" evidence="5">
    <location>
        <begin position="62"/>
        <end position="79"/>
    </location>
</feature>
<feature type="transmembrane region" description="Helical" evidence="5">
    <location>
        <begin position="430"/>
        <end position="452"/>
    </location>
</feature>
<organism evidence="7 8">
    <name type="scientific">Aspergillus niger</name>
    <dbReference type="NCBI Taxonomy" id="5061"/>
    <lineage>
        <taxon>Eukaryota</taxon>
        <taxon>Fungi</taxon>
        <taxon>Dikarya</taxon>
        <taxon>Ascomycota</taxon>
        <taxon>Pezizomycotina</taxon>
        <taxon>Eurotiomycetes</taxon>
        <taxon>Eurotiomycetidae</taxon>
        <taxon>Eurotiales</taxon>
        <taxon>Aspergillaceae</taxon>
        <taxon>Aspergillus</taxon>
        <taxon>Aspergillus subgen. Circumdati</taxon>
    </lineage>
</organism>
<dbReference type="OMA" id="IACEPLF"/>
<dbReference type="InterPro" id="IPR036259">
    <property type="entry name" value="MFS_trans_sf"/>
</dbReference>
<dbReference type="VEuPathDB" id="FungiDB:M747DRAFT_87818"/>
<accession>A0A117E1T9</accession>
<feature type="transmembrane region" description="Helical" evidence="5">
    <location>
        <begin position="154"/>
        <end position="174"/>
    </location>
</feature>
<evidence type="ECO:0000259" key="6">
    <source>
        <dbReference type="PROSITE" id="PS50850"/>
    </source>
</evidence>
<gene>
    <name evidence="7" type="ORF">ABL_07219</name>
</gene>
<comment type="caution">
    <text evidence="7">The sequence shown here is derived from an EMBL/GenBank/DDBJ whole genome shotgun (WGS) entry which is preliminary data.</text>
</comment>
<evidence type="ECO:0000256" key="2">
    <source>
        <dbReference type="ARBA" id="ARBA00022692"/>
    </source>
</evidence>
<dbReference type="InterPro" id="IPR011701">
    <property type="entry name" value="MFS"/>
</dbReference>
<comment type="subcellular location">
    <subcellularLocation>
        <location evidence="1">Membrane</location>
        <topology evidence="1">Multi-pass membrane protein</topology>
    </subcellularLocation>
</comment>
<feature type="transmembrane region" description="Helical" evidence="5">
    <location>
        <begin position="464"/>
        <end position="486"/>
    </location>
</feature>
<keyword evidence="4 5" id="KW-0472">Membrane</keyword>
<name>A0A117E1T9_ASPNG</name>
<evidence type="ECO:0000313" key="7">
    <source>
        <dbReference type="EMBL" id="GAQ44558.1"/>
    </source>
</evidence>
<feature type="transmembrane region" description="Helical" evidence="5">
    <location>
        <begin position="186"/>
        <end position="210"/>
    </location>
</feature>
<dbReference type="Pfam" id="PF07690">
    <property type="entry name" value="MFS_1"/>
    <property type="match status" value="1"/>
</dbReference>